<keyword evidence="1 3" id="KW-0378">Hydrolase</keyword>
<proteinExistence type="predicted"/>
<evidence type="ECO:0000313" key="3">
    <source>
        <dbReference type="EMBL" id="MEX0409502.1"/>
    </source>
</evidence>
<evidence type="ECO:0000259" key="2">
    <source>
        <dbReference type="Pfam" id="PF00561"/>
    </source>
</evidence>
<name>A0ABV3SRS1_9HYPH</name>
<dbReference type="PRINTS" id="PR00111">
    <property type="entry name" value="ABHYDROLASE"/>
</dbReference>
<gene>
    <name evidence="3" type="ORF">ABGN05_28060</name>
</gene>
<protein>
    <submittedName>
        <fullName evidence="3">Alpha/beta hydrolase</fullName>
    </submittedName>
</protein>
<evidence type="ECO:0000313" key="4">
    <source>
        <dbReference type="Proteomes" id="UP001556692"/>
    </source>
</evidence>
<dbReference type="EMBL" id="JBDPGJ010000009">
    <property type="protein sequence ID" value="MEX0409502.1"/>
    <property type="molecule type" value="Genomic_DNA"/>
</dbReference>
<dbReference type="InterPro" id="IPR000639">
    <property type="entry name" value="Epox_hydrolase-like"/>
</dbReference>
<dbReference type="Proteomes" id="UP001556692">
    <property type="component" value="Unassembled WGS sequence"/>
</dbReference>
<dbReference type="PRINTS" id="PR00412">
    <property type="entry name" value="EPOXHYDRLASE"/>
</dbReference>
<reference evidence="3 4" key="1">
    <citation type="submission" date="2024-05" db="EMBL/GenBank/DDBJ databases">
        <authorList>
            <person name="Jiang F."/>
        </authorList>
    </citation>
    <scope>NUCLEOTIDE SEQUENCE [LARGE SCALE GENOMIC DNA]</scope>
    <source>
        <strain evidence="3 4">LZ166</strain>
    </source>
</reference>
<dbReference type="InterPro" id="IPR000073">
    <property type="entry name" value="AB_hydrolase_1"/>
</dbReference>
<dbReference type="SUPFAM" id="SSF53474">
    <property type="entry name" value="alpha/beta-Hydrolases"/>
    <property type="match status" value="1"/>
</dbReference>
<feature type="domain" description="AB hydrolase-1" evidence="2">
    <location>
        <begin position="29"/>
        <end position="154"/>
    </location>
</feature>
<dbReference type="GO" id="GO:0016787">
    <property type="term" value="F:hydrolase activity"/>
    <property type="evidence" value="ECO:0007669"/>
    <property type="project" value="UniProtKB-KW"/>
</dbReference>
<keyword evidence="4" id="KW-1185">Reference proteome</keyword>
<sequence length="303" mass="33107">MSDLFSGSSERRIEANGASLFARVGGKGPPLLLLHGFPQTHAMWHTLYPALSDRFTCVMMDLRGYGRSSCPPNDAGNEAYSKRVMAKDAVALMASLRFERFAVAGHDRGGRVAYRLALDHPERVTALAVLDIVPTAVMWRAMDVPLAMNAYHWFMLAQPEPLPEMLVGGDPQGFVDYTISSWTRTKDLSAFHPEALADYRTCFAEAGHVHGACNDYRAGATIDRAIDEADMAAGRRIACPTLALWGDEGFPAQAATPLDVWRNWCVAVEGKGIEAGHFIAEENPRATIEAMLPFLEKHAAATS</sequence>
<organism evidence="3 4">
    <name type="scientific">Aquibium pacificus</name>
    <dbReference type="NCBI Taxonomy" id="3153579"/>
    <lineage>
        <taxon>Bacteria</taxon>
        <taxon>Pseudomonadati</taxon>
        <taxon>Pseudomonadota</taxon>
        <taxon>Alphaproteobacteria</taxon>
        <taxon>Hyphomicrobiales</taxon>
        <taxon>Phyllobacteriaceae</taxon>
        <taxon>Aquibium</taxon>
    </lineage>
</organism>
<dbReference type="Pfam" id="PF00561">
    <property type="entry name" value="Abhydrolase_1"/>
    <property type="match status" value="1"/>
</dbReference>
<dbReference type="InterPro" id="IPR029058">
    <property type="entry name" value="AB_hydrolase_fold"/>
</dbReference>
<dbReference type="PANTHER" id="PTHR43329">
    <property type="entry name" value="EPOXIDE HYDROLASE"/>
    <property type="match status" value="1"/>
</dbReference>
<dbReference type="RefSeq" id="WP_367957357.1">
    <property type="nucleotide sequence ID" value="NZ_JBDPGJ010000009.1"/>
</dbReference>
<evidence type="ECO:0000256" key="1">
    <source>
        <dbReference type="ARBA" id="ARBA00022801"/>
    </source>
</evidence>
<comment type="caution">
    <text evidence="3">The sequence shown here is derived from an EMBL/GenBank/DDBJ whole genome shotgun (WGS) entry which is preliminary data.</text>
</comment>
<accession>A0ABV3SRS1</accession>
<dbReference type="Gene3D" id="3.40.50.1820">
    <property type="entry name" value="alpha/beta hydrolase"/>
    <property type="match status" value="1"/>
</dbReference>